<evidence type="ECO:0000313" key="1">
    <source>
        <dbReference type="EMBL" id="GAD05330.1"/>
    </source>
</evidence>
<sequence length="40" mass="4410">MQGGGMSREGTHSSIDFVNIIIYSGNTLSTQNKTNNYPFE</sequence>
<evidence type="ECO:0000313" key="2">
    <source>
        <dbReference type="Proteomes" id="UP000018031"/>
    </source>
</evidence>
<name>T1DRL7_9PORP</name>
<reference evidence="2" key="1">
    <citation type="journal article" date="2013" name="Genome">
        <title>Draft Genome Sequences of Porphyromonas crevioricanis JCM 15906T and Porphyromonas cansulci JCM 13913T Isolated from a Canine Oral Cavity.</title>
        <authorList>
            <person name="Sakamoto M."/>
            <person name="Tanaka N."/>
            <person name="Shiwa Y."/>
            <person name="Yoshikawa H."/>
            <person name="Ohkuma M."/>
        </authorList>
    </citation>
    <scope>NUCLEOTIDE SEQUENCE [LARGE SCALE GENOMIC DNA]</scope>
    <source>
        <strain evidence="2">JCM 15906</strain>
    </source>
</reference>
<comment type="caution">
    <text evidence="1">The sequence shown here is derived from an EMBL/GenBank/DDBJ whole genome shotgun (WGS) entry which is preliminary data.</text>
</comment>
<protein>
    <submittedName>
        <fullName evidence="1">Uncharacterized protein</fullName>
    </submittedName>
</protein>
<gene>
    <name evidence="1" type="ORF">PORCRE_1030</name>
</gene>
<dbReference type="Proteomes" id="UP000018031">
    <property type="component" value="Unassembled WGS sequence"/>
</dbReference>
<reference evidence="1 2" key="2">
    <citation type="journal article" date="2013" name="Genome Announc.">
        <title>Draft Genome Sequences of Porphyromonas crevioricanis JCM 15906T and Porphyromonas cansulci JCM 13913T Isolated from a Canine Oral Cavity.</title>
        <authorList>
            <person name="Sakamoto M."/>
            <person name="Tanaka N."/>
            <person name="Shiwa Y."/>
            <person name="Yoshikawa H."/>
            <person name="Ohkuma M."/>
        </authorList>
    </citation>
    <scope>NUCLEOTIDE SEQUENCE [LARGE SCALE GENOMIC DNA]</scope>
    <source>
        <strain evidence="1 2">JCM 15906</strain>
    </source>
</reference>
<dbReference type="AlphaFoldDB" id="T1DRL7"/>
<accession>T1DRL7</accession>
<dbReference type="EMBL" id="BAOU01000025">
    <property type="protein sequence ID" value="GAD05330.1"/>
    <property type="molecule type" value="Genomic_DNA"/>
</dbReference>
<organism evidence="1 2">
    <name type="scientific">Porphyromonas crevioricanis JCM 15906</name>
    <dbReference type="NCBI Taxonomy" id="1305617"/>
    <lineage>
        <taxon>Bacteria</taxon>
        <taxon>Pseudomonadati</taxon>
        <taxon>Bacteroidota</taxon>
        <taxon>Bacteroidia</taxon>
        <taxon>Bacteroidales</taxon>
        <taxon>Porphyromonadaceae</taxon>
        <taxon>Porphyromonas</taxon>
    </lineage>
</organism>
<proteinExistence type="predicted"/>